<dbReference type="AlphaFoldDB" id="A0A1H5U349"/>
<dbReference type="PROSITE" id="PS50206">
    <property type="entry name" value="RHODANESE_3"/>
    <property type="match status" value="1"/>
</dbReference>
<accession>A0A1H5U349</accession>
<dbReference type="SUPFAM" id="SSF52821">
    <property type="entry name" value="Rhodanese/Cell cycle control phosphatase"/>
    <property type="match status" value="1"/>
</dbReference>
<dbReference type="PANTHER" id="PTHR43031:SF17">
    <property type="entry name" value="SULFURTRANSFERASE YTWF-RELATED"/>
    <property type="match status" value="1"/>
</dbReference>
<dbReference type="SMART" id="SM00450">
    <property type="entry name" value="RHOD"/>
    <property type="match status" value="1"/>
</dbReference>
<dbReference type="InterPro" id="IPR050229">
    <property type="entry name" value="GlpE_sulfurtransferase"/>
</dbReference>
<dbReference type="Proteomes" id="UP000185739">
    <property type="component" value="Chromosome"/>
</dbReference>
<keyword evidence="2" id="KW-1185">Reference proteome</keyword>
<proteinExistence type="predicted"/>
<dbReference type="OrthoDB" id="9811849at2"/>
<dbReference type="RefSeq" id="WP_075147284.1">
    <property type="nucleotide sequence ID" value="NZ_CP018839.1"/>
</dbReference>
<dbReference type="EMBL" id="CP018839">
    <property type="protein sequence ID" value="APR03700.1"/>
    <property type="molecule type" value="Genomic_DNA"/>
</dbReference>
<organism evidence="1 2">
    <name type="scientific">Thauera chlorobenzoica</name>
    <dbReference type="NCBI Taxonomy" id="96773"/>
    <lineage>
        <taxon>Bacteria</taxon>
        <taxon>Pseudomonadati</taxon>
        <taxon>Pseudomonadota</taxon>
        <taxon>Betaproteobacteria</taxon>
        <taxon>Rhodocyclales</taxon>
        <taxon>Zoogloeaceae</taxon>
        <taxon>Thauera</taxon>
    </lineage>
</organism>
<protein>
    <submittedName>
        <fullName evidence="1">Sulfur carrier protein adenylyltransferase ThiF</fullName>
    </submittedName>
</protein>
<name>A0A1H5U349_9RHOO</name>
<gene>
    <name evidence="1" type="ORF">Tchl_0836</name>
</gene>
<keyword evidence="1" id="KW-0548">Nucleotidyltransferase</keyword>
<evidence type="ECO:0000313" key="1">
    <source>
        <dbReference type="EMBL" id="APR03700.1"/>
    </source>
</evidence>
<dbReference type="Gene3D" id="3.40.250.10">
    <property type="entry name" value="Rhodanese-like domain"/>
    <property type="match status" value="1"/>
</dbReference>
<dbReference type="PANTHER" id="PTHR43031">
    <property type="entry name" value="FAD-DEPENDENT OXIDOREDUCTASE"/>
    <property type="match status" value="1"/>
</dbReference>
<dbReference type="GO" id="GO:0016779">
    <property type="term" value="F:nucleotidyltransferase activity"/>
    <property type="evidence" value="ECO:0007669"/>
    <property type="project" value="UniProtKB-KW"/>
</dbReference>
<evidence type="ECO:0000313" key="2">
    <source>
        <dbReference type="Proteomes" id="UP000185739"/>
    </source>
</evidence>
<dbReference type="InterPro" id="IPR001763">
    <property type="entry name" value="Rhodanese-like_dom"/>
</dbReference>
<sequence length="107" mass="11819">MRQISPAELAQRLSDPHQPKPLLLDVREPWEFQICRIADSVPMPMGSVPARFGELERTRETVVVCHHGVRSAQVCLFLAHQGFTDVVNLAGGVAGWAAQVAPTMARY</sequence>
<reference evidence="1 2" key="1">
    <citation type="submission" date="2016-12" db="EMBL/GenBank/DDBJ databases">
        <title>Complete genome sequence of Thauera chlorobenzoica, a Betaproteobacterium degrading haloaromatics anaerobically to CO2 and halides.</title>
        <authorList>
            <person name="Goris T."/>
            <person name="Mergelsberg M."/>
            <person name="Boll M."/>
        </authorList>
    </citation>
    <scope>NUCLEOTIDE SEQUENCE [LARGE SCALE GENOMIC DNA]</scope>
    <source>
        <strain evidence="1 2">3CB1</strain>
    </source>
</reference>
<dbReference type="InterPro" id="IPR036873">
    <property type="entry name" value="Rhodanese-like_dom_sf"/>
</dbReference>
<keyword evidence="1" id="KW-0808">Transferase</keyword>
<dbReference type="Pfam" id="PF00581">
    <property type="entry name" value="Rhodanese"/>
    <property type="match status" value="1"/>
</dbReference>
<dbReference type="STRING" id="96773.Tchl_0836"/>
<dbReference type="KEGG" id="tcl:Tchl_0836"/>